<evidence type="ECO:0000313" key="4">
    <source>
        <dbReference type="Proteomes" id="UP001234880"/>
    </source>
</evidence>
<proteinExistence type="predicted"/>
<keyword evidence="4" id="KW-1185">Reference proteome</keyword>
<organism evidence="3 4">
    <name type="scientific">Streptomyces demainii</name>
    <dbReference type="NCBI Taxonomy" id="588122"/>
    <lineage>
        <taxon>Bacteria</taxon>
        <taxon>Bacillati</taxon>
        <taxon>Actinomycetota</taxon>
        <taxon>Actinomycetes</taxon>
        <taxon>Kitasatosporales</taxon>
        <taxon>Streptomycetaceae</taxon>
        <taxon>Streptomyces</taxon>
    </lineage>
</organism>
<feature type="region of interest" description="Disordered" evidence="1">
    <location>
        <begin position="134"/>
        <end position="187"/>
    </location>
</feature>
<dbReference type="EMBL" id="JAURUE010000001">
    <property type="protein sequence ID" value="MDP9612763.1"/>
    <property type="molecule type" value="Genomic_DNA"/>
</dbReference>
<name>A0ABT9KWE7_9ACTN</name>
<gene>
    <name evidence="2" type="ORF">JOF35_000140</name>
    <name evidence="3" type="ORF">JOF35_005040</name>
</gene>
<evidence type="ECO:0000313" key="2">
    <source>
        <dbReference type="EMBL" id="MDP9607863.1"/>
    </source>
</evidence>
<comment type="caution">
    <text evidence="3">The sequence shown here is derived from an EMBL/GenBank/DDBJ whole genome shotgun (WGS) entry which is preliminary data.</text>
</comment>
<reference evidence="3 4" key="1">
    <citation type="submission" date="2023-07" db="EMBL/GenBank/DDBJ databases">
        <title>Sequencing the genomes of 1000 actinobacteria strains.</title>
        <authorList>
            <person name="Klenk H.-P."/>
        </authorList>
    </citation>
    <scope>NUCLEOTIDE SEQUENCE [LARGE SCALE GENOMIC DNA]</scope>
    <source>
        <strain evidence="3 4">DSM 41600</strain>
    </source>
</reference>
<dbReference type="RefSeq" id="WP_307109887.1">
    <property type="nucleotide sequence ID" value="NZ_JAURUE010000001.1"/>
</dbReference>
<sequence>MDFGTFDLADSDTHTDMGFHPANGLIFSTPGRAVICTGIHTGLVNVSVTTRRHPPTEADADAWDEIMDHSVDSLTGTLHVASVMADAPPLPPLTPHGPGPYRIRVHARGRELAPDGTAEEPSEDYLLVAWPAPPSPDIIHKQTDQRGSQLRTGLHRAPPASPPISGEEADRKRMLRERLGKSMDRHV</sequence>
<protein>
    <submittedName>
        <fullName evidence="3">Uncharacterized protein</fullName>
    </submittedName>
</protein>
<dbReference type="Proteomes" id="UP001234880">
    <property type="component" value="Unassembled WGS sequence"/>
</dbReference>
<accession>A0ABT9KWE7</accession>
<dbReference type="EMBL" id="JAURUE010000001">
    <property type="protein sequence ID" value="MDP9607863.1"/>
    <property type="molecule type" value="Genomic_DNA"/>
</dbReference>
<feature type="compositionally biased region" description="Basic and acidic residues" evidence="1">
    <location>
        <begin position="168"/>
        <end position="187"/>
    </location>
</feature>
<evidence type="ECO:0000256" key="1">
    <source>
        <dbReference type="SAM" id="MobiDB-lite"/>
    </source>
</evidence>
<evidence type="ECO:0000313" key="3">
    <source>
        <dbReference type="EMBL" id="MDP9612763.1"/>
    </source>
</evidence>